<dbReference type="GO" id="GO:0015627">
    <property type="term" value="C:type II protein secretion system complex"/>
    <property type="evidence" value="ECO:0007669"/>
    <property type="project" value="InterPro"/>
</dbReference>
<feature type="transmembrane region" description="Helical" evidence="3">
    <location>
        <begin position="12"/>
        <end position="30"/>
    </location>
</feature>
<keyword evidence="3" id="KW-1133">Transmembrane helix</keyword>
<dbReference type="AlphaFoldDB" id="A0A1G5PRD9"/>
<dbReference type="SUPFAM" id="SSF54523">
    <property type="entry name" value="Pili subunits"/>
    <property type="match status" value="1"/>
</dbReference>
<dbReference type="GO" id="GO:0043683">
    <property type="term" value="P:type IV pilus assembly"/>
    <property type="evidence" value="ECO:0007669"/>
    <property type="project" value="InterPro"/>
</dbReference>
<dbReference type="Proteomes" id="UP000199648">
    <property type="component" value="Unassembled WGS sequence"/>
</dbReference>
<proteinExistence type="predicted"/>
<dbReference type="Pfam" id="PF16732">
    <property type="entry name" value="ComP_DUS"/>
    <property type="match status" value="1"/>
</dbReference>
<feature type="region of interest" description="Disordered" evidence="2">
    <location>
        <begin position="117"/>
        <end position="136"/>
    </location>
</feature>
<organism evidence="4 5">
    <name type="scientific">Thiohalomonas denitrificans</name>
    <dbReference type="NCBI Taxonomy" id="415747"/>
    <lineage>
        <taxon>Bacteria</taxon>
        <taxon>Pseudomonadati</taxon>
        <taxon>Pseudomonadota</taxon>
        <taxon>Gammaproteobacteria</taxon>
        <taxon>Thiohalomonadales</taxon>
        <taxon>Thiohalomonadaceae</taxon>
        <taxon>Thiohalomonas</taxon>
    </lineage>
</organism>
<name>A0A1G5PRD9_9GAMM</name>
<evidence type="ECO:0000313" key="4">
    <source>
        <dbReference type="EMBL" id="SCZ51609.1"/>
    </source>
</evidence>
<reference evidence="4 5" key="1">
    <citation type="submission" date="2016-10" db="EMBL/GenBank/DDBJ databases">
        <authorList>
            <person name="de Groot N.N."/>
        </authorList>
    </citation>
    <scope>NUCLEOTIDE SEQUENCE [LARGE SCALE GENOMIC DNA]</scope>
    <source>
        <strain evidence="4 5">HLD2</strain>
    </source>
</reference>
<dbReference type="InterPro" id="IPR045584">
    <property type="entry name" value="Pilin-like"/>
</dbReference>
<dbReference type="RefSeq" id="WP_092992379.1">
    <property type="nucleotide sequence ID" value="NZ_FMWD01000002.1"/>
</dbReference>
<dbReference type="InterPro" id="IPR031982">
    <property type="entry name" value="PilE-like"/>
</dbReference>
<dbReference type="Gene3D" id="3.30.700.10">
    <property type="entry name" value="Glycoprotein, Type 4 Pilin"/>
    <property type="match status" value="1"/>
</dbReference>
<dbReference type="PRINTS" id="PR00813">
    <property type="entry name" value="BCTERIALGSPG"/>
</dbReference>
<keyword evidence="1" id="KW-0488">Methylation</keyword>
<gene>
    <name evidence="4" type="ORF">SAMN03097708_00540</name>
</gene>
<keyword evidence="5" id="KW-1185">Reference proteome</keyword>
<accession>A0A1G5PRD9</accession>
<dbReference type="GO" id="GO:0015628">
    <property type="term" value="P:protein secretion by the type II secretion system"/>
    <property type="evidence" value="ECO:0007669"/>
    <property type="project" value="InterPro"/>
</dbReference>
<keyword evidence="3" id="KW-0472">Membrane</keyword>
<dbReference type="InterPro" id="IPR000983">
    <property type="entry name" value="Bac_GSPG_pilin"/>
</dbReference>
<evidence type="ECO:0000256" key="2">
    <source>
        <dbReference type="SAM" id="MobiDB-lite"/>
    </source>
</evidence>
<dbReference type="OrthoDB" id="5296638at2"/>
<dbReference type="PANTHER" id="PTHR30093:SF47">
    <property type="entry name" value="TYPE IV PILUS NON-CORE MINOR PILIN PILE"/>
    <property type="match status" value="1"/>
</dbReference>
<dbReference type="InterPro" id="IPR012902">
    <property type="entry name" value="N_methyl_site"/>
</dbReference>
<sequence>MKKQYGFTLIELMVVVAIIAILAAVAYPSYTAQVQKAKRSAVQQFMMEIALAQDQFILDTMIYADSVGDDGDATADDLNLTIPAEVDDNYAVTIPSVTTSPPSYLIRAVPKTGSQMAGTATLELDSDGTKTPADEW</sequence>
<protein>
    <submittedName>
        <fullName evidence="4">Type IV pilus assembly protein PilE</fullName>
    </submittedName>
</protein>
<dbReference type="EMBL" id="FMWD01000002">
    <property type="protein sequence ID" value="SCZ51609.1"/>
    <property type="molecule type" value="Genomic_DNA"/>
</dbReference>
<dbReference type="Pfam" id="PF07963">
    <property type="entry name" value="N_methyl"/>
    <property type="match status" value="1"/>
</dbReference>
<dbReference type="PANTHER" id="PTHR30093">
    <property type="entry name" value="GENERAL SECRETION PATHWAY PROTEIN G"/>
    <property type="match status" value="1"/>
</dbReference>
<evidence type="ECO:0000313" key="5">
    <source>
        <dbReference type="Proteomes" id="UP000199648"/>
    </source>
</evidence>
<dbReference type="STRING" id="415747.SAMN03097708_00540"/>
<keyword evidence="3" id="KW-0812">Transmembrane</keyword>
<dbReference type="NCBIfam" id="TIGR02532">
    <property type="entry name" value="IV_pilin_GFxxxE"/>
    <property type="match status" value="1"/>
</dbReference>
<evidence type="ECO:0000256" key="1">
    <source>
        <dbReference type="ARBA" id="ARBA00022481"/>
    </source>
</evidence>
<evidence type="ECO:0000256" key="3">
    <source>
        <dbReference type="SAM" id="Phobius"/>
    </source>
</evidence>